<sequence length="176" mass="18913">MELVGQIMVTTTGSELSTVVFVQLAQLYVTSVHVHDGDVQYVSHLHDSSGRSVSHLHDSGVGSVTPALLNIVLCVTRARTTPVRHNLVVVATGLDWCRGWVGSVTRTLTGPNMPLHSARAAATRSHRIGKAACDLLRRLPPAGCLTWPPALTSSHHTHSNSSHKLKLSQNIVFAHA</sequence>
<gene>
    <name evidence="1" type="ORF">Pcinc_019427</name>
</gene>
<evidence type="ECO:0000313" key="1">
    <source>
        <dbReference type="EMBL" id="KAK3875716.1"/>
    </source>
</evidence>
<evidence type="ECO:0000313" key="2">
    <source>
        <dbReference type="Proteomes" id="UP001286313"/>
    </source>
</evidence>
<keyword evidence="2" id="KW-1185">Reference proteome</keyword>
<protein>
    <submittedName>
        <fullName evidence="1">Uncharacterized protein</fullName>
    </submittedName>
</protein>
<name>A0AAE1FLD3_PETCI</name>
<accession>A0AAE1FLD3</accession>
<organism evidence="1 2">
    <name type="scientific">Petrolisthes cinctipes</name>
    <name type="common">Flat porcelain crab</name>
    <dbReference type="NCBI Taxonomy" id="88211"/>
    <lineage>
        <taxon>Eukaryota</taxon>
        <taxon>Metazoa</taxon>
        <taxon>Ecdysozoa</taxon>
        <taxon>Arthropoda</taxon>
        <taxon>Crustacea</taxon>
        <taxon>Multicrustacea</taxon>
        <taxon>Malacostraca</taxon>
        <taxon>Eumalacostraca</taxon>
        <taxon>Eucarida</taxon>
        <taxon>Decapoda</taxon>
        <taxon>Pleocyemata</taxon>
        <taxon>Anomura</taxon>
        <taxon>Galatheoidea</taxon>
        <taxon>Porcellanidae</taxon>
        <taxon>Petrolisthes</taxon>
    </lineage>
</organism>
<dbReference type="AlphaFoldDB" id="A0AAE1FLD3"/>
<reference evidence="1" key="1">
    <citation type="submission" date="2023-10" db="EMBL/GenBank/DDBJ databases">
        <title>Genome assemblies of two species of porcelain crab, Petrolisthes cinctipes and Petrolisthes manimaculis (Anomura: Porcellanidae).</title>
        <authorList>
            <person name="Angst P."/>
        </authorList>
    </citation>
    <scope>NUCLEOTIDE SEQUENCE</scope>
    <source>
        <strain evidence="1">PB745_01</strain>
        <tissue evidence="1">Gill</tissue>
    </source>
</reference>
<comment type="caution">
    <text evidence="1">The sequence shown here is derived from an EMBL/GenBank/DDBJ whole genome shotgun (WGS) entry which is preliminary data.</text>
</comment>
<dbReference type="Proteomes" id="UP001286313">
    <property type="component" value="Unassembled WGS sequence"/>
</dbReference>
<proteinExistence type="predicted"/>
<dbReference type="EMBL" id="JAWQEG010001926">
    <property type="protein sequence ID" value="KAK3875716.1"/>
    <property type="molecule type" value="Genomic_DNA"/>
</dbReference>